<evidence type="ECO:0000313" key="10">
    <source>
        <dbReference type="Proteomes" id="UP000198680"/>
    </source>
</evidence>
<reference evidence="10" key="1">
    <citation type="submission" date="2016-10" db="EMBL/GenBank/DDBJ databases">
        <authorList>
            <person name="Varghese N."/>
            <person name="Submissions S."/>
        </authorList>
    </citation>
    <scope>NUCLEOTIDE SEQUENCE [LARGE SCALE GENOMIC DNA]</scope>
    <source>
        <strain evidence="10">DSM 45419</strain>
    </source>
</reference>
<sequence length="190" mass="18818">MSVGRLVARTVIGGLFIGHGTQKLFGWFGGPGPEGTAAMMESLEMRPGKVHALLAGATETVGGGLLAAGLATPLASSALTGVMTTAIRKVHLPNGPWAANGGWEYNAVLIAAVTSLAETGPGDLSLDHLLGTERSGPLWALAALGTGVGTAFLTMALGRRGRPSAAAGPRSTAVEAAHGDTAGDPTTAGA</sequence>
<evidence type="ECO:0000256" key="7">
    <source>
        <dbReference type="SAM" id="MobiDB-lite"/>
    </source>
</evidence>
<evidence type="ECO:0000256" key="4">
    <source>
        <dbReference type="ARBA" id="ARBA00022692"/>
    </source>
</evidence>
<dbReference type="Proteomes" id="UP000198680">
    <property type="component" value="Unassembled WGS sequence"/>
</dbReference>
<dbReference type="InterPro" id="IPR051907">
    <property type="entry name" value="DoxX-like_oxidoreductase"/>
</dbReference>
<comment type="similarity">
    <text evidence="2">Belongs to the DoxX family.</text>
</comment>
<dbReference type="InterPro" id="IPR032808">
    <property type="entry name" value="DoxX"/>
</dbReference>
<dbReference type="EMBL" id="FNHE01000002">
    <property type="protein sequence ID" value="SDL76393.1"/>
    <property type="molecule type" value="Genomic_DNA"/>
</dbReference>
<evidence type="ECO:0000256" key="2">
    <source>
        <dbReference type="ARBA" id="ARBA00006679"/>
    </source>
</evidence>
<organism evidence="9 10">
    <name type="scientific">Geodermatophilus siccatus</name>
    <dbReference type="NCBI Taxonomy" id="1137991"/>
    <lineage>
        <taxon>Bacteria</taxon>
        <taxon>Bacillati</taxon>
        <taxon>Actinomycetota</taxon>
        <taxon>Actinomycetes</taxon>
        <taxon>Geodermatophilales</taxon>
        <taxon>Geodermatophilaceae</taxon>
        <taxon>Geodermatophilus</taxon>
    </lineage>
</organism>
<feature type="transmembrane region" description="Helical" evidence="8">
    <location>
        <begin position="138"/>
        <end position="157"/>
    </location>
</feature>
<evidence type="ECO:0000256" key="6">
    <source>
        <dbReference type="ARBA" id="ARBA00023136"/>
    </source>
</evidence>
<dbReference type="OrthoDB" id="346004at2"/>
<accession>A0A1G9MQL7</accession>
<evidence type="ECO:0000256" key="5">
    <source>
        <dbReference type="ARBA" id="ARBA00022989"/>
    </source>
</evidence>
<comment type="subcellular location">
    <subcellularLocation>
        <location evidence="1">Cell membrane</location>
        <topology evidence="1">Multi-pass membrane protein</topology>
    </subcellularLocation>
</comment>
<keyword evidence="5 8" id="KW-1133">Transmembrane helix</keyword>
<gene>
    <name evidence="9" type="ORF">SAMN05660642_00735</name>
</gene>
<keyword evidence="3" id="KW-1003">Cell membrane</keyword>
<dbReference type="AlphaFoldDB" id="A0A1G9MQL7"/>
<keyword evidence="6 8" id="KW-0472">Membrane</keyword>
<dbReference type="STRING" id="1137991.SAMN05660642_00735"/>
<name>A0A1G9MQL7_9ACTN</name>
<keyword evidence="10" id="KW-1185">Reference proteome</keyword>
<dbReference type="RefSeq" id="WP_091213987.1">
    <property type="nucleotide sequence ID" value="NZ_FNHE01000002.1"/>
</dbReference>
<dbReference type="PANTHER" id="PTHR33452">
    <property type="entry name" value="OXIDOREDUCTASE CATD-RELATED"/>
    <property type="match status" value="1"/>
</dbReference>
<feature type="region of interest" description="Disordered" evidence="7">
    <location>
        <begin position="163"/>
        <end position="190"/>
    </location>
</feature>
<evidence type="ECO:0000256" key="3">
    <source>
        <dbReference type="ARBA" id="ARBA00022475"/>
    </source>
</evidence>
<dbReference type="Pfam" id="PF07681">
    <property type="entry name" value="DoxX"/>
    <property type="match status" value="1"/>
</dbReference>
<keyword evidence="4 8" id="KW-0812">Transmembrane</keyword>
<evidence type="ECO:0000313" key="9">
    <source>
        <dbReference type="EMBL" id="SDL76393.1"/>
    </source>
</evidence>
<dbReference type="PANTHER" id="PTHR33452:SF1">
    <property type="entry name" value="INNER MEMBRANE PROTEIN YPHA-RELATED"/>
    <property type="match status" value="1"/>
</dbReference>
<protein>
    <submittedName>
        <fullName evidence="9">Putative oxidoreductase</fullName>
    </submittedName>
</protein>
<proteinExistence type="inferred from homology"/>
<evidence type="ECO:0000256" key="8">
    <source>
        <dbReference type="SAM" id="Phobius"/>
    </source>
</evidence>
<evidence type="ECO:0000256" key="1">
    <source>
        <dbReference type="ARBA" id="ARBA00004651"/>
    </source>
</evidence>
<dbReference type="GO" id="GO:0005886">
    <property type="term" value="C:plasma membrane"/>
    <property type="evidence" value="ECO:0007669"/>
    <property type="project" value="UniProtKB-SubCell"/>
</dbReference>